<evidence type="ECO:0008006" key="3">
    <source>
        <dbReference type="Google" id="ProtNLM"/>
    </source>
</evidence>
<evidence type="ECO:0000313" key="2">
    <source>
        <dbReference type="Proteomes" id="UP000554286"/>
    </source>
</evidence>
<comment type="caution">
    <text evidence="1">The sequence shown here is derived from an EMBL/GenBank/DDBJ whole genome shotgun (WGS) entry which is preliminary data.</text>
</comment>
<dbReference type="Proteomes" id="UP000554286">
    <property type="component" value="Unassembled WGS sequence"/>
</dbReference>
<gene>
    <name evidence="1" type="ORF">GGD89_003249</name>
</gene>
<dbReference type="EMBL" id="JACIGK010000030">
    <property type="protein sequence ID" value="MBB4267602.1"/>
    <property type="molecule type" value="Genomic_DNA"/>
</dbReference>
<sequence>MITRLIVETPAASRLLVPTARLLAERPDLDPTVAEALLLAASETVCLWCDVAPDQAGRRTFLRETVRIEIEGIARGQGPLLLPWRIPVGTITAITLDGTALAETDWRVEPMAALLWRLSETGRPCGWDGDHLTLDLLVGWDPDDLPPALAEACLALARRAADDRGRDDALRSWRYGEIQESYWAPDTLDAGLLAALAPWRGGAVV</sequence>
<name>A0A7W6WBJ6_9PROT</name>
<keyword evidence="2" id="KW-1185">Reference proteome</keyword>
<proteinExistence type="predicted"/>
<accession>A0A7W6WBJ6</accession>
<organism evidence="1 2">
    <name type="scientific">Roseospira visakhapatnamensis</name>
    <dbReference type="NCBI Taxonomy" id="390880"/>
    <lineage>
        <taxon>Bacteria</taxon>
        <taxon>Pseudomonadati</taxon>
        <taxon>Pseudomonadota</taxon>
        <taxon>Alphaproteobacteria</taxon>
        <taxon>Rhodospirillales</taxon>
        <taxon>Rhodospirillaceae</taxon>
        <taxon>Roseospira</taxon>
    </lineage>
</organism>
<reference evidence="1 2" key="1">
    <citation type="submission" date="2020-08" db="EMBL/GenBank/DDBJ databases">
        <title>Genome sequencing of Purple Non-Sulfur Bacteria from various extreme environments.</title>
        <authorList>
            <person name="Mayer M."/>
        </authorList>
    </citation>
    <scope>NUCLEOTIDE SEQUENCE [LARGE SCALE GENOMIC DNA]</scope>
    <source>
        <strain evidence="1 2">JA131</strain>
    </source>
</reference>
<protein>
    <recommendedName>
        <fullName evidence="3">PhiE125 gp8 family phage protein</fullName>
    </recommendedName>
</protein>
<dbReference type="RefSeq" id="WP_184047253.1">
    <property type="nucleotide sequence ID" value="NZ_JACIGK010000030.1"/>
</dbReference>
<dbReference type="AlphaFoldDB" id="A0A7W6WBJ6"/>
<evidence type="ECO:0000313" key="1">
    <source>
        <dbReference type="EMBL" id="MBB4267602.1"/>
    </source>
</evidence>